<accession>A0A6C0E737</accession>
<feature type="region of interest" description="Disordered" evidence="1">
    <location>
        <begin position="90"/>
        <end position="154"/>
    </location>
</feature>
<feature type="compositionally biased region" description="Basic residues" evidence="1">
    <location>
        <begin position="1"/>
        <end position="18"/>
    </location>
</feature>
<sequence length="208" mass="22770">MVSKQRKSKTQRKTRKIRGGSLASSRVESLVQPGCSQVQMPQSDKPSGDLSNVNLYQTTGGSRRKFKKIKGGSPASDYVMKYLNNPEHSYEHAFEGTPTTSKATPQAGGKKNKKNSKTKKNSKRGGGSSDWVSTHNSRSWTGGTGNQSLFNQFTSEEYMSGEQILKQLESNSQNVMLTGTGNAPVGSLTGGYNKRSKRSRKNKGKKRN</sequence>
<feature type="compositionally biased region" description="Basic residues" evidence="1">
    <location>
        <begin position="194"/>
        <end position="208"/>
    </location>
</feature>
<dbReference type="EMBL" id="MN739746">
    <property type="protein sequence ID" value="QHT24588.1"/>
    <property type="molecule type" value="Genomic_DNA"/>
</dbReference>
<evidence type="ECO:0000256" key="1">
    <source>
        <dbReference type="SAM" id="MobiDB-lite"/>
    </source>
</evidence>
<feature type="compositionally biased region" description="Basic residues" evidence="1">
    <location>
        <begin position="110"/>
        <end position="123"/>
    </location>
</feature>
<evidence type="ECO:0000313" key="2">
    <source>
        <dbReference type="EMBL" id="QHT24588.1"/>
    </source>
</evidence>
<organism evidence="2">
    <name type="scientific">viral metagenome</name>
    <dbReference type="NCBI Taxonomy" id="1070528"/>
    <lineage>
        <taxon>unclassified sequences</taxon>
        <taxon>metagenomes</taxon>
        <taxon>organismal metagenomes</taxon>
    </lineage>
</organism>
<feature type="compositionally biased region" description="Polar residues" evidence="1">
    <location>
        <begin position="130"/>
        <end position="154"/>
    </location>
</feature>
<name>A0A6C0E737_9ZZZZ</name>
<protein>
    <submittedName>
        <fullName evidence="2">Uncharacterized protein</fullName>
    </submittedName>
</protein>
<feature type="region of interest" description="Disordered" evidence="1">
    <location>
        <begin position="1"/>
        <end position="77"/>
    </location>
</feature>
<feature type="compositionally biased region" description="Polar residues" evidence="1">
    <location>
        <begin position="34"/>
        <end position="61"/>
    </location>
</feature>
<dbReference type="AlphaFoldDB" id="A0A6C0E737"/>
<proteinExistence type="predicted"/>
<reference evidence="2" key="1">
    <citation type="journal article" date="2020" name="Nature">
        <title>Giant virus diversity and host interactions through global metagenomics.</title>
        <authorList>
            <person name="Schulz F."/>
            <person name="Roux S."/>
            <person name="Paez-Espino D."/>
            <person name="Jungbluth S."/>
            <person name="Walsh D.A."/>
            <person name="Denef V.J."/>
            <person name="McMahon K.D."/>
            <person name="Konstantinidis K.T."/>
            <person name="Eloe-Fadrosh E.A."/>
            <person name="Kyrpides N.C."/>
            <person name="Woyke T."/>
        </authorList>
    </citation>
    <scope>NUCLEOTIDE SEQUENCE</scope>
    <source>
        <strain evidence="2">GVMAG-M-3300023179-150</strain>
    </source>
</reference>
<feature type="region of interest" description="Disordered" evidence="1">
    <location>
        <begin position="176"/>
        <end position="208"/>
    </location>
</feature>